<name>A0ACB7SSS7_HYAAI</name>
<evidence type="ECO:0000313" key="2">
    <source>
        <dbReference type="Proteomes" id="UP000821845"/>
    </source>
</evidence>
<protein>
    <submittedName>
        <fullName evidence="1">Uncharacterized protein</fullName>
    </submittedName>
</protein>
<evidence type="ECO:0000313" key="1">
    <source>
        <dbReference type="EMBL" id="KAH6936172.1"/>
    </source>
</evidence>
<sequence>MAASGATLGKLPEFNSNTGDFEVHLERLECFMTINDIAEEKKLRVFLTTISEKDYGTLKSLLLSKTPTKVTFEVAEEFRGDGKVNQQLGGLRVATTYKF</sequence>
<reference evidence="1" key="1">
    <citation type="submission" date="2020-05" db="EMBL/GenBank/DDBJ databases">
        <title>Large-scale comparative analyses of tick genomes elucidate their genetic diversity and vector capacities.</title>
        <authorList>
            <person name="Jia N."/>
            <person name="Wang J."/>
            <person name="Shi W."/>
            <person name="Du L."/>
            <person name="Sun Y."/>
            <person name="Zhan W."/>
            <person name="Jiang J."/>
            <person name="Wang Q."/>
            <person name="Zhang B."/>
            <person name="Ji P."/>
            <person name="Sakyi L.B."/>
            <person name="Cui X."/>
            <person name="Yuan T."/>
            <person name="Jiang B."/>
            <person name="Yang W."/>
            <person name="Lam T.T.-Y."/>
            <person name="Chang Q."/>
            <person name="Ding S."/>
            <person name="Wang X."/>
            <person name="Zhu J."/>
            <person name="Ruan X."/>
            <person name="Zhao L."/>
            <person name="Wei J."/>
            <person name="Que T."/>
            <person name="Du C."/>
            <person name="Cheng J."/>
            <person name="Dai P."/>
            <person name="Han X."/>
            <person name="Huang E."/>
            <person name="Gao Y."/>
            <person name="Liu J."/>
            <person name="Shao H."/>
            <person name="Ye R."/>
            <person name="Li L."/>
            <person name="Wei W."/>
            <person name="Wang X."/>
            <person name="Wang C."/>
            <person name="Yang T."/>
            <person name="Huo Q."/>
            <person name="Li W."/>
            <person name="Guo W."/>
            <person name="Chen H."/>
            <person name="Zhou L."/>
            <person name="Ni X."/>
            <person name="Tian J."/>
            <person name="Zhou Y."/>
            <person name="Sheng Y."/>
            <person name="Liu T."/>
            <person name="Pan Y."/>
            <person name="Xia L."/>
            <person name="Li J."/>
            <person name="Zhao F."/>
            <person name="Cao W."/>
        </authorList>
    </citation>
    <scope>NUCLEOTIDE SEQUENCE</scope>
    <source>
        <strain evidence="1">Hyas-2018</strain>
    </source>
</reference>
<comment type="caution">
    <text evidence="1">The sequence shown here is derived from an EMBL/GenBank/DDBJ whole genome shotgun (WGS) entry which is preliminary data.</text>
</comment>
<keyword evidence="2" id="KW-1185">Reference proteome</keyword>
<dbReference type="Proteomes" id="UP000821845">
    <property type="component" value="Chromosome 3"/>
</dbReference>
<organism evidence="1 2">
    <name type="scientific">Hyalomma asiaticum</name>
    <name type="common">Tick</name>
    <dbReference type="NCBI Taxonomy" id="266040"/>
    <lineage>
        <taxon>Eukaryota</taxon>
        <taxon>Metazoa</taxon>
        <taxon>Ecdysozoa</taxon>
        <taxon>Arthropoda</taxon>
        <taxon>Chelicerata</taxon>
        <taxon>Arachnida</taxon>
        <taxon>Acari</taxon>
        <taxon>Parasitiformes</taxon>
        <taxon>Ixodida</taxon>
        <taxon>Ixodoidea</taxon>
        <taxon>Ixodidae</taxon>
        <taxon>Hyalomminae</taxon>
        <taxon>Hyalomma</taxon>
    </lineage>
</organism>
<accession>A0ACB7SSS7</accession>
<dbReference type="EMBL" id="CM023483">
    <property type="protein sequence ID" value="KAH6936172.1"/>
    <property type="molecule type" value="Genomic_DNA"/>
</dbReference>
<proteinExistence type="predicted"/>
<gene>
    <name evidence="1" type="ORF">HPB50_014477</name>
</gene>